<feature type="active site" description="Proton donor/acceptor" evidence="6">
    <location>
        <position position="239"/>
    </location>
</feature>
<dbReference type="UniPathway" id="UPA00219"/>
<dbReference type="InterPro" id="IPR002477">
    <property type="entry name" value="Peptidoglycan-bd-like"/>
</dbReference>
<organism evidence="9">
    <name type="scientific">uncultured Acidimicrobiales bacterium</name>
    <dbReference type="NCBI Taxonomy" id="310071"/>
    <lineage>
        <taxon>Bacteria</taxon>
        <taxon>Bacillati</taxon>
        <taxon>Actinomycetota</taxon>
        <taxon>Acidimicrobiia</taxon>
        <taxon>Acidimicrobiales</taxon>
        <taxon>environmental samples</taxon>
    </lineage>
</organism>
<dbReference type="InterPro" id="IPR038063">
    <property type="entry name" value="Transpep_catalytic_dom"/>
</dbReference>
<dbReference type="GO" id="GO:0018104">
    <property type="term" value="P:peptidoglycan-protein cross-linking"/>
    <property type="evidence" value="ECO:0007669"/>
    <property type="project" value="TreeGrafter"/>
</dbReference>
<dbReference type="GO" id="GO:0008360">
    <property type="term" value="P:regulation of cell shape"/>
    <property type="evidence" value="ECO:0007669"/>
    <property type="project" value="UniProtKB-UniRule"/>
</dbReference>
<dbReference type="SUPFAM" id="SSF47090">
    <property type="entry name" value="PGBD-like"/>
    <property type="match status" value="1"/>
</dbReference>
<evidence type="ECO:0000259" key="8">
    <source>
        <dbReference type="PROSITE" id="PS52029"/>
    </source>
</evidence>
<evidence type="ECO:0000256" key="4">
    <source>
        <dbReference type="ARBA" id="ARBA00022984"/>
    </source>
</evidence>
<dbReference type="SUPFAM" id="SSF141523">
    <property type="entry name" value="L,D-transpeptidase catalytic domain-like"/>
    <property type="match status" value="1"/>
</dbReference>
<dbReference type="InterPro" id="IPR005490">
    <property type="entry name" value="LD_TPept_cat_dom"/>
</dbReference>
<keyword evidence="3 6" id="KW-0133">Cell shape</keyword>
<keyword evidence="4 6" id="KW-0573">Peptidoglycan synthesis</keyword>
<dbReference type="GO" id="GO:0005576">
    <property type="term" value="C:extracellular region"/>
    <property type="evidence" value="ECO:0007669"/>
    <property type="project" value="TreeGrafter"/>
</dbReference>
<dbReference type="GO" id="GO:0071972">
    <property type="term" value="F:peptidoglycan L,D-transpeptidase activity"/>
    <property type="evidence" value="ECO:0007669"/>
    <property type="project" value="TreeGrafter"/>
</dbReference>
<proteinExistence type="predicted"/>
<feature type="compositionally biased region" description="Low complexity" evidence="7">
    <location>
        <begin position="299"/>
        <end position="336"/>
    </location>
</feature>
<name>A0A6J4IS20_9ACTN</name>
<dbReference type="CDD" id="cd16913">
    <property type="entry name" value="YkuD_like"/>
    <property type="match status" value="1"/>
</dbReference>
<reference evidence="9" key="1">
    <citation type="submission" date="2020-02" db="EMBL/GenBank/DDBJ databases">
        <authorList>
            <person name="Meier V. D."/>
        </authorList>
    </citation>
    <scope>NUCLEOTIDE SEQUENCE</scope>
    <source>
        <strain evidence="9">AVDCRST_MAG76</strain>
    </source>
</reference>
<evidence type="ECO:0000256" key="3">
    <source>
        <dbReference type="ARBA" id="ARBA00022960"/>
    </source>
</evidence>
<dbReference type="InterPro" id="IPR036365">
    <property type="entry name" value="PGBD-like_sf"/>
</dbReference>
<evidence type="ECO:0000256" key="2">
    <source>
        <dbReference type="ARBA" id="ARBA00022679"/>
    </source>
</evidence>
<accession>A0A6J4IS20</accession>
<feature type="region of interest" description="Disordered" evidence="7">
    <location>
        <begin position="299"/>
        <end position="343"/>
    </location>
</feature>
<dbReference type="PROSITE" id="PS52029">
    <property type="entry name" value="LD_TPASE"/>
    <property type="match status" value="1"/>
</dbReference>
<evidence type="ECO:0000313" key="9">
    <source>
        <dbReference type="EMBL" id="CAA9257659.1"/>
    </source>
</evidence>
<dbReference type="Gene3D" id="1.10.101.10">
    <property type="entry name" value="PGBD-like superfamily/PGBD"/>
    <property type="match status" value="1"/>
</dbReference>
<feature type="domain" description="L,D-TPase catalytic" evidence="8">
    <location>
        <begin position="155"/>
        <end position="277"/>
    </location>
</feature>
<gene>
    <name evidence="9" type="ORF">AVDCRST_MAG76-2695</name>
</gene>
<protein>
    <recommendedName>
        <fullName evidence="8">L,D-TPase catalytic domain-containing protein</fullName>
    </recommendedName>
</protein>
<dbReference type="InterPro" id="IPR036366">
    <property type="entry name" value="PGBDSf"/>
</dbReference>
<dbReference type="PANTHER" id="PTHR30582">
    <property type="entry name" value="L,D-TRANSPEPTIDASE"/>
    <property type="match status" value="1"/>
</dbReference>
<sequence>MVSLAASAILLSGCSGAKKQAQVVPVDAAGPGGEEPPASVATTTATVAPTLPTTVPSTTTTLPPAVGAAGNLNIVRELSSGMNGDDVKAVEQRLTDLRFSPGPVDGRFDAKTGQAVLSFQKQTGLPRTSKVNAATATRMNTAGFGPPMVADGNADRVEVDLSRQVLQIWRGGQLFRVLGVSTGTGKRYCDRTETGKRVCGIATTPTGRFDFSRRIPGKRKSELGILLDPVYFTGGYAVHGSPSVPATPASHGCIRIPLWESKFFFNEVPLRTQMIVIKDGAPPVPTLAAPVVGPPPVSTTLAPATTVPPATTPTTRPTTTTRPPLLAPTTSTTRPRGAIVPPL</sequence>
<dbReference type="EMBL" id="CADCSZ010000162">
    <property type="protein sequence ID" value="CAA9257659.1"/>
    <property type="molecule type" value="Genomic_DNA"/>
</dbReference>
<dbReference type="Gene3D" id="2.40.440.10">
    <property type="entry name" value="L,D-transpeptidase catalytic domain-like"/>
    <property type="match status" value="1"/>
</dbReference>
<evidence type="ECO:0000256" key="1">
    <source>
        <dbReference type="ARBA" id="ARBA00004752"/>
    </source>
</evidence>
<feature type="active site" description="Nucleophile" evidence="6">
    <location>
        <position position="253"/>
    </location>
</feature>
<dbReference type="Pfam" id="PF03734">
    <property type="entry name" value="YkuD"/>
    <property type="match status" value="1"/>
</dbReference>
<evidence type="ECO:0000256" key="7">
    <source>
        <dbReference type="SAM" id="MobiDB-lite"/>
    </source>
</evidence>
<evidence type="ECO:0000256" key="5">
    <source>
        <dbReference type="ARBA" id="ARBA00023316"/>
    </source>
</evidence>
<keyword evidence="5 6" id="KW-0961">Cell wall biogenesis/degradation</keyword>
<keyword evidence="2" id="KW-0808">Transferase</keyword>
<dbReference type="AlphaFoldDB" id="A0A6J4IS20"/>
<dbReference type="GO" id="GO:0071555">
    <property type="term" value="P:cell wall organization"/>
    <property type="evidence" value="ECO:0007669"/>
    <property type="project" value="UniProtKB-UniRule"/>
</dbReference>
<dbReference type="GO" id="GO:0016740">
    <property type="term" value="F:transferase activity"/>
    <property type="evidence" value="ECO:0007669"/>
    <property type="project" value="UniProtKB-KW"/>
</dbReference>
<evidence type="ECO:0000256" key="6">
    <source>
        <dbReference type="PROSITE-ProRule" id="PRU01373"/>
    </source>
</evidence>
<comment type="pathway">
    <text evidence="1 6">Cell wall biogenesis; peptidoglycan biosynthesis.</text>
</comment>
<dbReference type="PANTHER" id="PTHR30582:SF2">
    <property type="entry name" value="L,D-TRANSPEPTIDASE YCIB-RELATED"/>
    <property type="match status" value="1"/>
</dbReference>
<dbReference type="InterPro" id="IPR050979">
    <property type="entry name" value="LD-transpeptidase"/>
</dbReference>
<dbReference type="Pfam" id="PF01471">
    <property type="entry name" value="PG_binding_1"/>
    <property type="match status" value="1"/>
</dbReference>